<keyword evidence="4" id="KW-0812">Transmembrane</keyword>
<organism evidence="5 6">
    <name type="scientific">Equus przewalskii</name>
    <name type="common">Przewalski's horse</name>
    <name type="synonym">Equus caballus przewalskii</name>
    <dbReference type="NCBI Taxonomy" id="9798"/>
    <lineage>
        <taxon>Eukaryota</taxon>
        <taxon>Metazoa</taxon>
        <taxon>Chordata</taxon>
        <taxon>Craniata</taxon>
        <taxon>Vertebrata</taxon>
        <taxon>Euteleostomi</taxon>
        <taxon>Mammalia</taxon>
        <taxon>Eutheria</taxon>
        <taxon>Laurasiatheria</taxon>
        <taxon>Perissodactyla</taxon>
        <taxon>Equidae</taxon>
        <taxon>Equus</taxon>
    </lineage>
</organism>
<dbReference type="RefSeq" id="XP_070462861.1">
    <property type="nucleotide sequence ID" value="XM_070606760.1"/>
</dbReference>
<name>A0ABM4ND47_EQUPR</name>
<dbReference type="PANTHER" id="PTHR23158">
    <property type="entry name" value="MELANOMA INHIBITORY ACTIVITY-RELATED"/>
    <property type="match status" value="1"/>
</dbReference>
<dbReference type="PANTHER" id="PTHR23158:SF54">
    <property type="entry name" value="TRANSPORT AND GOLGI ORGANIZATION PROTEIN 1 HOMOLOG"/>
    <property type="match status" value="1"/>
</dbReference>
<gene>
    <name evidence="6" type="primary">LOC103545434</name>
</gene>
<reference evidence="6" key="1">
    <citation type="submission" date="2025-08" db="UniProtKB">
        <authorList>
            <consortium name="RefSeq"/>
        </authorList>
    </citation>
    <scope>IDENTIFICATION</scope>
    <source>
        <tissue evidence="6">Blood</tissue>
    </source>
</reference>
<evidence type="ECO:0000313" key="6">
    <source>
        <dbReference type="RefSeq" id="XP_070462861.1"/>
    </source>
</evidence>
<keyword evidence="1 2" id="KW-0175">Coiled coil</keyword>
<dbReference type="InterPro" id="IPR051500">
    <property type="entry name" value="cTAGE_MIA/OTOR"/>
</dbReference>
<dbReference type="Proteomes" id="UP001652662">
    <property type="component" value="Unplaced"/>
</dbReference>
<keyword evidence="5" id="KW-1185">Reference proteome</keyword>
<evidence type="ECO:0000256" key="3">
    <source>
        <dbReference type="SAM" id="MobiDB-lite"/>
    </source>
</evidence>
<evidence type="ECO:0000256" key="1">
    <source>
        <dbReference type="ARBA" id="ARBA00023054"/>
    </source>
</evidence>
<feature type="transmembrane region" description="Helical" evidence="4">
    <location>
        <begin position="41"/>
        <end position="61"/>
    </location>
</feature>
<evidence type="ECO:0000256" key="2">
    <source>
        <dbReference type="SAM" id="Coils"/>
    </source>
</evidence>
<keyword evidence="4" id="KW-0472">Membrane</keyword>
<keyword evidence="4" id="KW-1133">Transmembrane helix</keyword>
<sequence>MEVQRLVFWLLLLGFPGYPNTNLVHIPHELFHFGLDVLGILWKLTIIIVSLGISAFIIFHWKTVLAIKLRTYQVNFRHSSYTMKTYLKENSELVKKLSLCEHKLNEENKFAQETKRQNKILGDEARKFKENIKMLENINDIIERIFAELEYDRDRNNENRDLSGDMSGGFKDSNHKASTSSECNLEEGRKTLKENCEALRSIKVEKEAELKMLKMNIGVTDELFGQSKMVIDKKLRMKERERVEKEKQLSSAEKKVKLAAEEMQRCKQQTDQMRQQVQQVESTFRHQIAVHEKNAQDSWIKARILEREIVEQSREAAHLKHRLEIMSQKRLPEGYRPYEPMLQRPGLQNPAQRGREHIVKCSHLISAAKPLHVPLFLWGIVMLSGNNPKHDMKTTGCLKG</sequence>
<feature type="region of interest" description="Disordered" evidence="3">
    <location>
        <begin position="158"/>
        <end position="186"/>
    </location>
</feature>
<feature type="coiled-coil region" evidence="2">
    <location>
        <begin position="189"/>
        <end position="322"/>
    </location>
</feature>
<evidence type="ECO:0000256" key="4">
    <source>
        <dbReference type="SAM" id="Phobius"/>
    </source>
</evidence>
<protein>
    <submittedName>
        <fullName evidence="6">Transport and Golgi organization protein 1 homolog isoform X1</fullName>
    </submittedName>
</protein>
<proteinExistence type="predicted"/>
<accession>A0ABM4ND47</accession>
<evidence type="ECO:0000313" key="5">
    <source>
        <dbReference type="Proteomes" id="UP001652662"/>
    </source>
</evidence>
<dbReference type="GeneID" id="103545434"/>